<evidence type="ECO:0000259" key="7">
    <source>
        <dbReference type="Pfam" id="PF07195"/>
    </source>
</evidence>
<comment type="caution">
    <text evidence="8">The sequence shown here is derived from an EMBL/GenBank/DDBJ whole genome shotgun (WGS) entry which is preliminary data.</text>
</comment>
<dbReference type="PANTHER" id="PTHR30288">
    <property type="entry name" value="FLAGELLAR CAP/ASSEMBLY PROTEIN FLID"/>
    <property type="match status" value="1"/>
</dbReference>
<dbReference type="InterPro" id="IPR003481">
    <property type="entry name" value="FliD_N"/>
</dbReference>
<evidence type="ECO:0000313" key="9">
    <source>
        <dbReference type="Proteomes" id="UP000265366"/>
    </source>
</evidence>
<dbReference type="PANTHER" id="PTHR30288:SF0">
    <property type="entry name" value="FLAGELLAR HOOK-ASSOCIATED PROTEIN 2"/>
    <property type="match status" value="1"/>
</dbReference>
<keyword evidence="5" id="KW-0964">Secreted</keyword>
<feature type="domain" description="Flagellar hook-associated protein 2 C-terminal" evidence="7">
    <location>
        <begin position="238"/>
        <end position="453"/>
    </location>
</feature>
<name>A0A3A1P149_9SPHN</name>
<keyword evidence="3" id="KW-0175">Coiled coil</keyword>
<dbReference type="EMBL" id="QXFM01000138">
    <property type="protein sequence ID" value="RIV81324.1"/>
    <property type="molecule type" value="Genomic_DNA"/>
</dbReference>
<organism evidence="8 9">
    <name type="scientific">Aurantiacibacter xanthus</name>
    <dbReference type="NCBI Taxonomy" id="1784712"/>
    <lineage>
        <taxon>Bacteria</taxon>
        <taxon>Pseudomonadati</taxon>
        <taxon>Pseudomonadota</taxon>
        <taxon>Alphaproteobacteria</taxon>
        <taxon>Sphingomonadales</taxon>
        <taxon>Erythrobacteraceae</taxon>
        <taxon>Aurantiacibacter</taxon>
    </lineage>
</organism>
<protein>
    <recommendedName>
        <fullName evidence="5">Flagellar hook-associated protein 2</fullName>
        <shortName evidence="5">HAP2</shortName>
    </recommendedName>
    <alternativeName>
        <fullName evidence="5">Flagellar cap protein</fullName>
    </alternativeName>
</protein>
<evidence type="ECO:0000256" key="3">
    <source>
        <dbReference type="ARBA" id="ARBA00023054"/>
    </source>
</evidence>
<dbReference type="OrthoDB" id="7388356at2"/>
<dbReference type="InterPro" id="IPR040026">
    <property type="entry name" value="FliD"/>
</dbReference>
<dbReference type="InterPro" id="IPR010809">
    <property type="entry name" value="FliD_C"/>
</dbReference>
<dbReference type="AlphaFoldDB" id="A0A3A1P149"/>
<dbReference type="GO" id="GO:0071973">
    <property type="term" value="P:bacterial-type flagellum-dependent cell motility"/>
    <property type="evidence" value="ECO:0007669"/>
    <property type="project" value="TreeGrafter"/>
</dbReference>
<accession>A0A3A1P149</accession>
<keyword evidence="8" id="KW-0969">Cilium</keyword>
<comment type="subunit">
    <text evidence="2 5">Homopentamer.</text>
</comment>
<dbReference type="GO" id="GO:0005576">
    <property type="term" value="C:extracellular region"/>
    <property type="evidence" value="ECO:0007669"/>
    <property type="project" value="UniProtKB-SubCell"/>
</dbReference>
<keyword evidence="9" id="KW-1185">Reference proteome</keyword>
<proteinExistence type="inferred from homology"/>
<evidence type="ECO:0000259" key="6">
    <source>
        <dbReference type="Pfam" id="PF02465"/>
    </source>
</evidence>
<dbReference type="Proteomes" id="UP000265366">
    <property type="component" value="Unassembled WGS sequence"/>
</dbReference>
<evidence type="ECO:0000256" key="2">
    <source>
        <dbReference type="ARBA" id="ARBA00011255"/>
    </source>
</evidence>
<keyword evidence="8" id="KW-0282">Flagellum</keyword>
<dbReference type="GO" id="GO:0007155">
    <property type="term" value="P:cell adhesion"/>
    <property type="evidence" value="ECO:0007669"/>
    <property type="project" value="InterPro"/>
</dbReference>
<keyword evidence="8" id="KW-0966">Cell projection</keyword>
<reference evidence="8 9" key="1">
    <citation type="submission" date="2018-08" db="EMBL/GenBank/DDBJ databases">
        <title>Erythrobacter zhengii sp.nov., a bacterium isolated from deep-sea sediment.</title>
        <authorList>
            <person name="Fang C."/>
            <person name="Wu Y.-H."/>
            <person name="Sun C."/>
            <person name="Wang H."/>
            <person name="Cheng H."/>
            <person name="Meng F.-X."/>
            <person name="Wang C.-S."/>
            <person name="Xu X.-W."/>
        </authorList>
    </citation>
    <scope>NUCLEOTIDE SEQUENCE [LARGE SCALE GENOMIC DNA]</scope>
    <source>
        <strain evidence="8 9">CCTCC AB 2015396</strain>
    </source>
</reference>
<gene>
    <name evidence="8" type="ORF">D2V17_17405</name>
</gene>
<dbReference type="Pfam" id="PF07196">
    <property type="entry name" value="Flagellin_IN"/>
    <property type="match status" value="1"/>
</dbReference>
<sequence>MESTSTSSTSSIITTLGAGSGINMKQLASDLAVAQFKQRNDSLAARGELLAQKISVASTIKNGFATLASSLGDVVRTGSLAPLPKVANSAVATASTPLGTIGKGSYSLEVTQLARRQVLTGPAMASATDPIGAGTLTIRFGKMDGASFAEDTEQAAVEITLESGSTLKDVANKINAAGAGVTAYIAQTVDGPQLVVKGAEGEQSGFVIEATETPGEEGLAALAWEPTTGAAAQLKDTSQDARFTLDGLAMSSKTNSTGQIAPGLQLSLTGTNAGSPTTVSFANTTGGVAQTMSDLVTALNEIVSELNRATNVKSGELRGDPGARSLKLALAKLPGSVVMPNATGNAPSTLSDLGLVINRDGTFKIDDDRLAATLERDPDGVAAMFTTGLYGVYSTFDKLARNAGSTGDANSLGASIKRYEGQAEKVTEMTAEIAEKQEALRLQMVARFAKADARVAASQSTLTFLRQQIDSWNASKN</sequence>
<dbReference type="GO" id="GO:0009424">
    <property type="term" value="C:bacterial-type flagellum hook"/>
    <property type="evidence" value="ECO:0007669"/>
    <property type="project" value="UniProtKB-UniRule"/>
</dbReference>
<dbReference type="InterPro" id="IPR010810">
    <property type="entry name" value="Flagellin_hook_IN_motif"/>
</dbReference>
<evidence type="ECO:0000256" key="4">
    <source>
        <dbReference type="ARBA" id="ARBA00023143"/>
    </source>
</evidence>
<feature type="domain" description="Flagellar hook-associated protein 2 N-terminal" evidence="6">
    <location>
        <begin position="20"/>
        <end position="117"/>
    </location>
</feature>
<comment type="similarity">
    <text evidence="1 5">Belongs to the FliD family.</text>
</comment>
<evidence type="ECO:0000256" key="5">
    <source>
        <dbReference type="RuleBase" id="RU362066"/>
    </source>
</evidence>
<dbReference type="Pfam" id="PF02465">
    <property type="entry name" value="FliD_N"/>
    <property type="match status" value="1"/>
</dbReference>
<dbReference type="GO" id="GO:0009421">
    <property type="term" value="C:bacterial-type flagellum filament cap"/>
    <property type="evidence" value="ECO:0007669"/>
    <property type="project" value="InterPro"/>
</dbReference>
<evidence type="ECO:0000313" key="8">
    <source>
        <dbReference type="EMBL" id="RIV81324.1"/>
    </source>
</evidence>
<dbReference type="RefSeq" id="WP_119594303.1">
    <property type="nucleotide sequence ID" value="NZ_QXFM01000138.1"/>
</dbReference>
<comment type="subcellular location">
    <subcellularLocation>
        <location evidence="5">Secreted</location>
    </subcellularLocation>
    <subcellularLocation>
        <location evidence="5">Bacterial flagellum</location>
    </subcellularLocation>
</comment>
<dbReference type="Pfam" id="PF07195">
    <property type="entry name" value="FliD_C"/>
    <property type="match status" value="1"/>
</dbReference>
<keyword evidence="4 5" id="KW-0975">Bacterial flagellum</keyword>
<evidence type="ECO:0000256" key="1">
    <source>
        <dbReference type="ARBA" id="ARBA00009764"/>
    </source>
</evidence>
<comment type="function">
    <text evidence="5">Required for morphogenesis and for the elongation of the flagellar filament by facilitating polymerization of the flagellin monomers at the tip of growing filament. Forms a capping structure, which prevents flagellin subunits (transported through the central channel of the flagellum) from leaking out without polymerization at the distal end.</text>
</comment>